<dbReference type="GeneID" id="70294760"/>
<evidence type="ECO:0000256" key="5">
    <source>
        <dbReference type="PROSITE-ProRule" id="PRU00221"/>
    </source>
</evidence>
<dbReference type="GO" id="GO:0005656">
    <property type="term" value="C:nuclear pre-replicative complex"/>
    <property type="evidence" value="ECO:0007669"/>
    <property type="project" value="TreeGrafter"/>
</dbReference>
<dbReference type="PROSITE" id="PS50082">
    <property type="entry name" value="WD_REPEATS_2"/>
    <property type="match status" value="1"/>
</dbReference>
<feature type="repeat" description="WD" evidence="5">
    <location>
        <begin position="172"/>
        <end position="217"/>
    </location>
</feature>
<comment type="function">
    <text evidence="1 6">Component of the RIX1 complex required for processing of ITS2 sequences from 35S pre-rRNA.</text>
</comment>
<accession>A0A9P7ZI51</accession>
<name>A0A9P7ZI51_9HYPO</name>
<dbReference type="GO" id="GO:0006364">
    <property type="term" value="P:rRNA processing"/>
    <property type="evidence" value="ECO:0007669"/>
    <property type="project" value="UniProtKB-UniRule"/>
</dbReference>
<evidence type="ECO:0000256" key="6">
    <source>
        <dbReference type="RuleBase" id="RU369067"/>
    </source>
</evidence>
<evidence type="ECO:0000256" key="1">
    <source>
        <dbReference type="ARBA" id="ARBA00002355"/>
    </source>
</evidence>
<keyword evidence="6" id="KW-0539">Nucleus</keyword>
<keyword evidence="3 5" id="KW-0853">WD repeat</keyword>
<reference evidence="7" key="1">
    <citation type="journal article" date="2021" name="IMA Fungus">
        <title>Genomic characterization of three marine fungi, including Emericellopsis atlantica sp. nov. with signatures of a generalist lifestyle and marine biomass degradation.</title>
        <authorList>
            <person name="Hagestad O.C."/>
            <person name="Hou L."/>
            <person name="Andersen J.H."/>
            <person name="Hansen E.H."/>
            <person name="Altermark B."/>
            <person name="Li C."/>
            <person name="Kuhnert E."/>
            <person name="Cox R.J."/>
            <person name="Crous P.W."/>
            <person name="Spatafora J.W."/>
            <person name="Lail K."/>
            <person name="Amirebrahimi M."/>
            <person name="Lipzen A."/>
            <person name="Pangilinan J."/>
            <person name="Andreopoulos W."/>
            <person name="Hayes R.D."/>
            <person name="Ng V."/>
            <person name="Grigoriev I.V."/>
            <person name="Jackson S.A."/>
            <person name="Sutton T.D.S."/>
            <person name="Dobson A.D.W."/>
            <person name="Rama T."/>
        </authorList>
    </citation>
    <scope>NUCLEOTIDE SEQUENCE</scope>
    <source>
        <strain evidence="7">TS7</strain>
    </source>
</reference>
<dbReference type="OrthoDB" id="756370at2759"/>
<dbReference type="EMBL" id="MU251262">
    <property type="protein sequence ID" value="KAG9252544.1"/>
    <property type="molecule type" value="Genomic_DNA"/>
</dbReference>
<dbReference type="PANTHER" id="PTHR18763">
    <property type="entry name" value="WD-REPEAT PROTEIN 18"/>
    <property type="match status" value="1"/>
</dbReference>
<keyword evidence="4" id="KW-0677">Repeat</keyword>
<comment type="subunit">
    <text evidence="6">Component of the RIX1 complex, composed of IPI1, RIX1/IPI2 and IPI3 in a 1:2:2 stoichiometry. The complex interacts (via RIX1) with MDN1 (via its hexameric AAA ATPase ring) and the pre-60S ribosome particles.</text>
</comment>
<sequence>MLTEEFVSSICGPPLAANTAISKDIGIYTQTLTPTYTVKSSFKKSSSPRHGLAFNETHIFSAQDGKAHVHVYSRLRGNQEALISFAERVKSTALAGQVLLVGTTEGRLIAWETCTGRQVTTPPCHVQPITCITVTPHHILTASDDSNINVWARATLLDLDANNSEPEPQIVLSNHRGGITDLVAGPGLAESSSLCVSASRDKTCIVWNYRTGQVLRTILFPTAPLCLSLDPCARALYVAAEGGAMHLVEFFGEKPLLGGRAAEPPSIVVQASEPLAVADDDAGDFNCLTSSYDGTTILTGHASGKILRWTLAPNAPPTLLANLNASVTNLAFTPLISAERKVKPHTVVKPNQVQKQHVLTAQLQGNLMGRSRFEEMLNAPGFSEKTIQEALLSFESHGAEGEDGMKVPPGMVESMKATTFAGL</sequence>
<dbReference type="Gene3D" id="2.130.10.10">
    <property type="entry name" value="YVTN repeat-like/Quinoprotein amine dehydrogenase"/>
    <property type="match status" value="2"/>
</dbReference>
<gene>
    <name evidence="7" type="ORF">F5Z01DRAFT_660920</name>
</gene>
<keyword evidence="8" id="KW-1185">Reference proteome</keyword>
<dbReference type="GO" id="GO:0006261">
    <property type="term" value="P:DNA-templated DNA replication"/>
    <property type="evidence" value="ECO:0007669"/>
    <property type="project" value="TreeGrafter"/>
</dbReference>
<evidence type="ECO:0000256" key="3">
    <source>
        <dbReference type="ARBA" id="ARBA00022574"/>
    </source>
</evidence>
<evidence type="ECO:0000256" key="2">
    <source>
        <dbReference type="ARBA" id="ARBA00010143"/>
    </source>
</evidence>
<protein>
    <recommendedName>
        <fullName evidence="6">Pre-rRNA-processing protein IPI3</fullName>
    </recommendedName>
</protein>
<keyword evidence="6" id="KW-0698">rRNA processing</keyword>
<dbReference type="Pfam" id="PF00400">
    <property type="entry name" value="WD40"/>
    <property type="match status" value="2"/>
</dbReference>
<dbReference type="Proteomes" id="UP000887229">
    <property type="component" value="Unassembled WGS sequence"/>
</dbReference>
<dbReference type="RefSeq" id="XP_046116468.1">
    <property type="nucleotide sequence ID" value="XM_046263857.1"/>
</dbReference>
<dbReference type="InterPro" id="IPR045227">
    <property type="entry name" value="WDR18/Ipi3/RID3"/>
</dbReference>
<dbReference type="InterPro" id="IPR015943">
    <property type="entry name" value="WD40/YVTN_repeat-like_dom_sf"/>
</dbReference>
<organism evidence="7 8">
    <name type="scientific">Emericellopsis atlantica</name>
    <dbReference type="NCBI Taxonomy" id="2614577"/>
    <lineage>
        <taxon>Eukaryota</taxon>
        <taxon>Fungi</taxon>
        <taxon>Dikarya</taxon>
        <taxon>Ascomycota</taxon>
        <taxon>Pezizomycotina</taxon>
        <taxon>Sordariomycetes</taxon>
        <taxon>Hypocreomycetidae</taxon>
        <taxon>Hypocreales</taxon>
        <taxon>Bionectriaceae</taxon>
        <taxon>Emericellopsis</taxon>
    </lineage>
</organism>
<dbReference type="SUPFAM" id="SSF50978">
    <property type="entry name" value="WD40 repeat-like"/>
    <property type="match status" value="1"/>
</dbReference>
<dbReference type="AlphaFoldDB" id="A0A9P7ZI51"/>
<evidence type="ECO:0000313" key="8">
    <source>
        <dbReference type="Proteomes" id="UP000887229"/>
    </source>
</evidence>
<evidence type="ECO:0000313" key="7">
    <source>
        <dbReference type="EMBL" id="KAG9252544.1"/>
    </source>
</evidence>
<dbReference type="GO" id="GO:0120330">
    <property type="term" value="C:rixosome complex"/>
    <property type="evidence" value="ECO:0007669"/>
    <property type="project" value="UniProtKB-UniRule"/>
</dbReference>
<comment type="subcellular location">
    <subcellularLocation>
        <location evidence="6">Nucleus</location>
    </subcellularLocation>
</comment>
<comment type="similarity">
    <text evidence="2 6">Belongs to the WD repeat IPI3/WDR18 family.</text>
</comment>
<evidence type="ECO:0000256" key="4">
    <source>
        <dbReference type="ARBA" id="ARBA00022737"/>
    </source>
</evidence>
<dbReference type="InterPro" id="IPR036322">
    <property type="entry name" value="WD40_repeat_dom_sf"/>
</dbReference>
<dbReference type="PANTHER" id="PTHR18763:SF0">
    <property type="entry name" value="WD REPEAT-CONTAINING PROTEIN 18"/>
    <property type="match status" value="1"/>
</dbReference>
<dbReference type="InterPro" id="IPR001680">
    <property type="entry name" value="WD40_rpt"/>
</dbReference>
<dbReference type="SMART" id="SM00320">
    <property type="entry name" value="WD40"/>
    <property type="match status" value="3"/>
</dbReference>
<comment type="caution">
    <text evidence="7">The sequence shown here is derived from an EMBL/GenBank/DDBJ whole genome shotgun (WGS) entry which is preliminary data.</text>
</comment>
<proteinExistence type="inferred from homology"/>